<evidence type="ECO:0000313" key="3">
    <source>
        <dbReference type="Proteomes" id="UP000631418"/>
    </source>
</evidence>
<keyword evidence="1" id="KW-0472">Membrane</keyword>
<name>A0AAE2RX80_CLOBE</name>
<feature type="transmembrane region" description="Helical" evidence="1">
    <location>
        <begin position="6"/>
        <end position="26"/>
    </location>
</feature>
<dbReference type="EMBL" id="JADOEF010000004">
    <property type="protein sequence ID" value="MBF7811972.1"/>
    <property type="molecule type" value="Genomic_DNA"/>
</dbReference>
<reference evidence="2" key="1">
    <citation type="submission" date="2020-11" db="EMBL/GenBank/DDBJ databases">
        <authorList>
            <person name="Thieme N."/>
            <person name="Liebl W."/>
            <person name="Zverlov V."/>
        </authorList>
    </citation>
    <scope>NUCLEOTIDE SEQUENCE</scope>
    <source>
        <strain evidence="2">NT08</strain>
    </source>
</reference>
<protein>
    <recommendedName>
        <fullName evidence="4">UviB-like protein</fullName>
    </recommendedName>
</protein>
<sequence>MEQEILNVFIGQGAWCLLCVIALGYFTKKASKREEKQEERYTKIINDNRKDSKERESKYQQMIDRITDKFAIVEEIKNDVDYIKEKISK</sequence>
<accession>A0AAE2RX80</accession>
<dbReference type="Pfam" id="PF10960">
    <property type="entry name" value="Holin_BhlA"/>
    <property type="match status" value="2"/>
</dbReference>
<proteinExistence type="predicted"/>
<comment type="caution">
    <text evidence="2">The sequence shown here is derived from an EMBL/GenBank/DDBJ whole genome shotgun (WGS) entry which is preliminary data.</text>
</comment>
<organism evidence="2 3">
    <name type="scientific">Clostridium beijerinckii</name>
    <name type="common">Clostridium MP</name>
    <dbReference type="NCBI Taxonomy" id="1520"/>
    <lineage>
        <taxon>Bacteria</taxon>
        <taxon>Bacillati</taxon>
        <taxon>Bacillota</taxon>
        <taxon>Clostridia</taxon>
        <taxon>Eubacteriales</taxon>
        <taxon>Clostridiaceae</taxon>
        <taxon>Clostridium</taxon>
    </lineage>
</organism>
<dbReference type="InterPro" id="IPR024405">
    <property type="entry name" value="Phage_BhlA/UviB"/>
</dbReference>
<gene>
    <name evidence="2" type="ORF">IS491_25605</name>
</gene>
<evidence type="ECO:0008006" key="4">
    <source>
        <dbReference type="Google" id="ProtNLM"/>
    </source>
</evidence>
<dbReference type="AlphaFoldDB" id="A0AAE2RX80"/>
<dbReference type="RefSeq" id="WP_011968710.1">
    <property type="nucleotide sequence ID" value="NZ_CP073279.1"/>
</dbReference>
<keyword evidence="1" id="KW-1133">Transmembrane helix</keyword>
<dbReference type="Proteomes" id="UP000631418">
    <property type="component" value="Unassembled WGS sequence"/>
</dbReference>
<evidence type="ECO:0000313" key="2">
    <source>
        <dbReference type="EMBL" id="MBF7811972.1"/>
    </source>
</evidence>
<keyword evidence="1" id="KW-0812">Transmembrane</keyword>
<evidence type="ECO:0000256" key="1">
    <source>
        <dbReference type="SAM" id="Phobius"/>
    </source>
</evidence>